<evidence type="ECO:0000256" key="2">
    <source>
        <dbReference type="ARBA" id="ARBA00022771"/>
    </source>
</evidence>
<dbReference type="PROSITE" id="PS51805">
    <property type="entry name" value="EPHD"/>
    <property type="match status" value="2"/>
</dbReference>
<accession>A0A9K3PPU1</accession>
<protein>
    <submittedName>
        <fullName evidence="6">Amine oxidase</fullName>
    </submittedName>
</protein>
<dbReference type="InterPro" id="IPR034732">
    <property type="entry name" value="EPHD"/>
</dbReference>
<dbReference type="GO" id="GO:0016491">
    <property type="term" value="F:oxidoreductase activity"/>
    <property type="evidence" value="ECO:0007669"/>
    <property type="project" value="InterPro"/>
</dbReference>
<dbReference type="Pfam" id="PF01593">
    <property type="entry name" value="Amino_oxidase"/>
    <property type="match status" value="1"/>
</dbReference>
<gene>
    <name evidence="6" type="ORF">IV203_004102</name>
</gene>
<feature type="region of interest" description="Disordered" evidence="4">
    <location>
        <begin position="1"/>
        <end position="26"/>
    </location>
</feature>
<feature type="compositionally biased region" description="Basic residues" evidence="4">
    <location>
        <begin position="8"/>
        <end position="20"/>
    </location>
</feature>
<feature type="domain" description="PHD-type" evidence="5">
    <location>
        <begin position="955"/>
        <end position="1064"/>
    </location>
</feature>
<proteinExistence type="predicted"/>
<keyword evidence="7" id="KW-1185">Reference proteome</keyword>
<keyword evidence="2" id="KW-0863">Zinc-finger</keyword>
<dbReference type="SMART" id="SM00249">
    <property type="entry name" value="PHD"/>
    <property type="match status" value="2"/>
</dbReference>
<dbReference type="Pfam" id="PF13771">
    <property type="entry name" value="zf-HC5HC2H"/>
    <property type="match status" value="2"/>
</dbReference>
<organism evidence="6 7">
    <name type="scientific">Nitzschia inconspicua</name>
    <dbReference type="NCBI Taxonomy" id="303405"/>
    <lineage>
        <taxon>Eukaryota</taxon>
        <taxon>Sar</taxon>
        <taxon>Stramenopiles</taxon>
        <taxon>Ochrophyta</taxon>
        <taxon>Bacillariophyta</taxon>
        <taxon>Bacillariophyceae</taxon>
        <taxon>Bacillariophycidae</taxon>
        <taxon>Bacillariales</taxon>
        <taxon>Bacillariaceae</taxon>
        <taxon>Nitzschia</taxon>
    </lineage>
</organism>
<dbReference type="PANTHER" id="PTHR10742">
    <property type="entry name" value="FLAVIN MONOAMINE OXIDASE"/>
    <property type="match status" value="1"/>
</dbReference>
<sequence length="1394" mass="154143">MSDDGKGKAGRPRGRRRSTGLRKNQPVDGVVVEEAFPLYNGLIGSREKAGEGFYISATTSNNRRYYGVLIDQPALKVASTLYFKDQSDSLKLNERMKLLLQQKEEQRDRKLPEDDRNGYLASENTISNTIVNPNPVNTAAGPTTVSKRPLKDLSTIEASQSSSERIKKARLYDGPSPDSIHSTAASASNTEPPSKVSIQEKPVQKLKYICDLSLVSRSGKEKEPGYRILVATFSDNFEAACGDPAKAEAIRSACEDGGNFLSGQFNDSYYYQYEVLPSSLTADEGSRAMLDMMRTSMGFNSFLHNTLLPPWYPLSNLHSQTKVLSMMNMKRDNKGNVKWEGIAREGDAGATTDVALLDGGTRLPMQPRSKKQFQVGVIGGGIAGLACCQELIRLMNNDGIDAKVTLLEARSRLGGRLITDRTWESESKKDIPIELGASWIHGINDNPLATLAKSAGVDFVTASEDVKMLGIGMKGVDAEMDEKMGKLFDDLLDHAAGDCWKSKEDPSVPRESADAQEAVRWYASTFVDGNGSIKQSPQSTGPPCHRLSDDRSLDCEIGKAIAKYRLRDFVKLTEEEHRMLLWNIKNVEYAIGANLNMMSTKYWDVDDRHAFDGDHVLLRTGYSTIIDHMFSNLRSMGQDKFECFLDFPVGDVEYGRKSALQPFGPDRFGRERQLAELSDTCSVASENGKEVKYFDFLVCAVPLGVLKETVQRSKKTGKMQGLSFKPKLPFTKVDAISNVGFGLLNKVYIRFERPFWRTASFFKHDDDCLFGNVSGIHPHHYMFFDVGRILASDGDAPAILMSLVSGNEAVAIEWKSDNEVIEEVMETLTAIFSPSLVVPDPIACKVTRWGKDRFARGSYSYLPPGSTDQDYQLLQSPINANGDSLMLEGPEVMRLYFAGEHTTALHPSTAHGAMLSGIRAAQEVVATIQGNNKDIKDVDKVIPVAMYRHQNPSATLQCHLCHVVGGQVRQGALLAFKRGARQVLVHNNCAEFCPEVEIVDAKWKNVIRAVNRGKGYTCEQCSLSGATIACSNEGCWRSYHFACAEDCGWRFDRDGKHFFCDKHRSVLTRGKECDRISIQYFAEKNPRRKLVCSLCRNTDDDSCGELLAFQSGRGQTLVHLNCVKYTSIVDTAESAESRMGSEFQNVFEAIDASKACTSCQNPGATISCCESGCGKIFHFSCAVKSNWNFERNGRNLKCTMHRMKTIRVASSNAAVDNDATSMSFENGGLTLQHNLLAHFGATSKLPGTKIVPGNLDIGGSVPPSRNDLSPEKVINIESDSEDSLPGEDALGIEVMDIPLSTDVPGPKQLVRIERRSRDEFWNVSLKFERCHGSNVVSVDSVPPDSSDLFSLRKKDILVSINGARVGSEGLLTLRDILFRMKQEVDMMLQVIRKI</sequence>
<dbReference type="InterPro" id="IPR050281">
    <property type="entry name" value="Flavin_monoamine_oxidase"/>
</dbReference>
<feature type="compositionally biased region" description="Polar residues" evidence="4">
    <location>
        <begin position="179"/>
        <end position="192"/>
    </location>
</feature>
<dbReference type="GO" id="GO:0008270">
    <property type="term" value="F:zinc ion binding"/>
    <property type="evidence" value="ECO:0007669"/>
    <property type="project" value="UniProtKB-KW"/>
</dbReference>
<keyword evidence="1" id="KW-0479">Metal-binding</keyword>
<dbReference type="PANTHER" id="PTHR10742:SF410">
    <property type="entry name" value="LYSINE-SPECIFIC HISTONE DEMETHYLASE 2"/>
    <property type="match status" value="1"/>
</dbReference>
<evidence type="ECO:0000259" key="5">
    <source>
        <dbReference type="PROSITE" id="PS51805"/>
    </source>
</evidence>
<evidence type="ECO:0000256" key="3">
    <source>
        <dbReference type="ARBA" id="ARBA00022833"/>
    </source>
</evidence>
<name>A0A9K3PPU1_9STRA</name>
<dbReference type="InterPro" id="IPR001965">
    <property type="entry name" value="Znf_PHD"/>
</dbReference>
<evidence type="ECO:0000256" key="4">
    <source>
        <dbReference type="SAM" id="MobiDB-lite"/>
    </source>
</evidence>
<evidence type="ECO:0000256" key="1">
    <source>
        <dbReference type="ARBA" id="ARBA00022723"/>
    </source>
</evidence>
<dbReference type="InterPro" id="IPR002937">
    <property type="entry name" value="Amino_oxidase"/>
</dbReference>
<reference evidence="6" key="2">
    <citation type="submission" date="2021-04" db="EMBL/GenBank/DDBJ databases">
        <authorList>
            <person name="Podell S."/>
        </authorList>
    </citation>
    <scope>NUCLEOTIDE SEQUENCE</scope>
    <source>
        <strain evidence="6">Hildebrandi</strain>
    </source>
</reference>
<keyword evidence="3" id="KW-0862">Zinc</keyword>
<reference evidence="6" key="1">
    <citation type="journal article" date="2021" name="Sci. Rep.">
        <title>Diploid genomic architecture of Nitzschia inconspicua, an elite biomass production diatom.</title>
        <authorList>
            <person name="Oliver A."/>
            <person name="Podell S."/>
            <person name="Pinowska A."/>
            <person name="Traller J.C."/>
            <person name="Smith S.R."/>
            <person name="McClure R."/>
            <person name="Beliaev A."/>
            <person name="Bohutskyi P."/>
            <person name="Hill E.A."/>
            <person name="Rabines A."/>
            <person name="Zheng H."/>
            <person name="Allen L.Z."/>
            <person name="Kuo A."/>
            <person name="Grigoriev I.V."/>
            <person name="Allen A.E."/>
            <person name="Hazlebeck D."/>
            <person name="Allen E.E."/>
        </authorList>
    </citation>
    <scope>NUCLEOTIDE SEQUENCE</scope>
    <source>
        <strain evidence="6">Hildebrandi</strain>
    </source>
</reference>
<dbReference type="EMBL" id="JAGRRH010000016">
    <property type="protein sequence ID" value="KAG7354746.1"/>
    <property type="molecule type" value="Genomic_DNA"/>
</dbReference>
<dbReference type="OrthoDB" id="5046242at2759"/>
<feature type="region of interest" description="Disordered" evidence="4">
    <location>
        <begin position="128"/>
        <end position="197"/>
    </location>
</feature>
<evidence type="ECO:0000313" key="6">
    <source>
        <dbReference type="EMBL" id="KAG7354746.1"/>
    </source>
</evidence>
<feature type="domain" description="PHD-type" evidence="5">
    <location>
        <begin position="1089"/>
        <end position="1202"/>
    </location>
</feature>
<dbReference type="CDD" id="cd15571">
    <property type="entry name" value="ePHD"/>
    <property type="match status" value="1"/>
</dbReference>
<comment type="caution">
    <text evidence="6">The sequence shown here is derived from an EMBL/GenBank/DDBJ whole genome shotgun (WGS) entry which is preliminary data.</text>
</comment>
<dbReference type="Proteomes" id="UP000693970">
    <property type="component" value="Unassembled WGS sequence"/>
</dbReference>
<feature type="compositionally biased region" description="Polar residues" evidence="4">
    <location>
        <begin position="128"/>
        <end position="146"/>
    </location>
</feature>
<evidence type="ECO:0000313" key="7">
    <source>
        <dbReference type="Proteomes" id="UP000693970"/>
    </source>
</evidence>